<sequence length="150" mass="16499">MSSVASCVGGPPSPAAVAPVSLSHAEAGKQHTDLGRGSHRCADVPTAGVLIWFKIEEMHREWRSLRREVELLKARLRGLGATGESMGRGEGVSNTGGEIMRSGESMRRGESLRQTALQEKKQTTYFKVDRMSDDSRIEKEEGKRNMQTSR</sequence>
<comment type="caution">
    <text evidence="2">The sequence shown here is derived from an EMBL/GenBank/DDBJ whole genome shotgun (WGS) entry which is preliminary data.</text>
</comment>
<evidence type="ECO:0000313" key="2">
    <source>
        <dbReference type="EMBL" id="KAA8902648.1"/>
    </source>
</evidence>
<reference evidence="2 3" key="1">
    <citation type="submission" date="2019-09" db="EMBL/GenBank/DDBJ databases">
        <title>Draft genome of the ectomycorrhizal ascomycete Sphaerosporella brunnea.</title>
        <authorList>
            <consortium name="DOE Joint Genome Institute"/>
            <person name="Benucci G.M."/>
            <person name="Marozzi G."/>
            <person name="Antonielli L."/>
            <person name="Sanchez S."/>
            <person name="Marco P."/>
            <person name="Wang X."/>
            <person name="Falini L.B."/>
            <person name="Barry K."/>
            <person name="Haridas S."/>
            <person name="Lipzen A."/>
            <person name="Labutti K."/>
            <person name="Grigoriev I.V."/>
            <person name="Murat C."/>
            <person name="Martin F."/>
            <person name="Albertini E."/>
            <person name="Donnini D."/>
            <person name="Bonito G."/>
        </authorList>
    </citation>
    <scope>NUCLEOTIDE SEQUENCE [LARGE SCALE GENOMIC DNA]</scope>
    <source>
        <strain evidence="2 3">Sb_GMNB300</strain>
    </source>
</reference>
<organism evidence="2 3">
    <name type="scientific">Sphaerosporella brunnea</name>
    <dbReference type="NCBI Taxonomy" id="1250544"/>
    <lineage>
        <taxon>Eukaryota</taxon>
        <taxon>Fungi</taxon>
        <taxon>Dikarya</taxon>
        <taxon>Ascomycota</taxon>
        <taxon>Pezizomycotina</taxon>
        <taxon>Pezizomycetes</taxon>
        <taxon>Pezizales</taxon>
        <taxon>Pyronemataceae</taxon>
        <taxon>Sphaerosporella</taxon>
    </lineage>
</organism>
<dbReference type="AlphaFoldDB" id="A0A5J5ETH3"/>
<evidence type="ECO:0000256" key="1">
    <source>
        <dbReference type="SAM" id="MobiDB-lite"/>
    </source>
</evidence>
<evidence type="ECO:0000313" key="3">
    <source>
        <dbReference type="Proteomes" id="UP000326924"/>
    </source>
</evidence>
<gene>
    <name evidence="2" type="ORF">FN846DRAFT_908456</name>
</gene>
<protein>
    <submittedName>
        <fullName evidence="2">Uncharacterized protein</fullName>
    </submittedName>
</protein>
<accession>A0A5J5ETH3</accession>
<feature type="region of interest" description="Disordered" evidence="1">
    <location>
        <begin position="81"/>
        <end position="150"/>
    </location>
</feature>
<proteinExistence type="predicted"/>
<dbReference type="Proteomes" id="UP000326924">
    <property type="component" value="Unassembled WGS sequence"/>
</dbReference>
<name>A0A5J5ETH3_9PEZI</name>
<dbReference type="InParanoid" id="A0A5J5ETH3"/>
<keyword evidence="3" id="KW-1185">Reference proteome</keyword>
<dbReference type="EMBL" id="VXIS01000129">
    <property type="protein sequence ID" value="KAA8902648.1"/>
    <property type="molecule type" value="Genomic_DNA"/>
</dbReference>
<feature type="compositionally biased region" description="Basic and acidic residues" evidence="1">
    <location>
        <begin position="118"/>
        <end position="144"/>
    </location>
</feature>